<dbReference type="SUPFAM" id="SSF49464">
    <property type="entry name" value="Carboxypeptidase regulatory domain-like"/>
    <property type="match status" value="1"/>
</dbReference>
<accession>A0A4R7JVT2</accession>
<keyword evidence="2" id="KW-0675">Receptor</keyword>
<dbReference type="EMBL" id="SOAY01000013">
    <property type="protein sequence ID" value="TDT41974.1"/>
    <property type="molecule type" value="Genomic_DNA"/>
</dbReference>
<sequence>MIKHTLFLVLFFKICFINAQNATTISGIIKERVKSEVITNAQVVLEGESTPITTNELGEFKLITSNKGEFILQISTPDYDIKRIPVFLDDNTIDLGVIFLERDVTVEKSINLINISDDELLDDEINSNALALLQSTRDIFLNRAAFDFGQAFFRVRGYDSQYGEVHLNGLPMNKMYDGRPQWNNWSY</sequence>
<protein>
    <submittedName>
        <fullName evidence="2">TonB-dependent receptor-like protein</fullName>
    </submittedName>
</protein>
<feature type="chain" id="PRO_5020710656" evidence="1">
    <location>
        <begin position="20"/>
        <end position="187"/>
    </location>
</feature>
<keyword evidence="3" id="KW-1185">Reference proteome</keyword>
<evidence type="ECO:0000313" key="2">
    <source>
        <dbReference type="EMBL" id="TDT41974.1"/>
    </source>
</evidence>
<keyword evidence="1" id="KW-0732">Signal</keyword>
<gene>
    <name evidence="2" type="ORF">CLV90_3208</name>
</gene>
<dbReference type="Gene3D" id="2.60.40.1120">
    <property type="entry name" value="Carboxypeptidase-like, regulatory domain"/>
    <property type="match status" value="1"/>
</dbReference>
<dbReference type="RefSeq" id="WP_133688459.1">
    <property type="nucleotide sequence ID" value="NZ_SOAY01000013.1"/>
</dbReference>
<evidence type="ECO:0000313" key="3">
    <source>
        <dbReference type="Proteomes" id="UP000294749"/>
    </source>
</evidence>
<reference evidence="2 3" key="1">
    <citation type="submission" date="2019-03" db="EMBL/GenBank/DDBJ databases">
        <title>Genomic Encyclopedia of Archaeal and Bacterial Type Strains, Phase II (KMG-II): from individual species to whole genera.</title>
        <authorList>
            <person name="Goeker M."/>
        </authorList>
    </citation>
    <scope>NUCLEOTIDE SEQUENCE [LARGE SCALE GENOMIC DNA]</scope>
    <source>
        <strain evidence="2 3">DSM 25233</strain>
    </source>
</reference>
<dbReference type="InterPro" id="IPR008969">
    <property type="entry name" value="CarboxyPept-like_regulatory"/>
</dbReference>
<feature type="signal peptide" evidence="1">
    <location>
        <begin position="1"/>
        <end position="19"/>
    </location>
</feature>
<organism evidence="2 3">
    <name type="scientific">Maribacter spongiicola</name>
    <dbReference type="NCBI Taxonomy" id="1206753"/>
    <lineage>
        <taxon>Bacteria</taxon>
        <taxon>Pseudomonadati</taxon>
        <taxon>Bacteroidota</taxon>
        <taxon>Flavobacteriia</taxon>
        <taxon>Flavobacteriales</taxon>
        <taxon>Flavobacteriaceae</taxon>
        <taxon>Maribacter</taxon>
    </lineage>
</organism>
<dbReference type="AlphaFoldDB" id="A0A4R7JVT2"/>
<name>A0A4R7JVT2_9FLAO</name>
<proteinExistence type="predicted"/>
<evidence type="ECO:0000256" key="1">
    <source>
        <dbReference type="SAM" id="SignalP"/>
    </source>
</evidence>
<comment type="caution">
    <text evidence="2">The sequence shown here is derived from an EMBL/GenBank/DDBJ whole genome shotgun (WGS) entry which is preliminary data.</text>
</comment>
<dbReference type="OrthoDB" id="1453181at2"/>
<dbReference type="Proteomes" id="UP000294749">
    <property type="component" value="Unassembled WGS sequence"/>
</dbReference>